<organism evidence="1 2">
    <name type="scientific">Branchiostoma lanceolatum</name>
    <name type="common">Common lancelet</name>
    <name type="synonym">Amphioxus lanceolatum</name>
    <dbReference type="NCBI Taxonomy" id="7740"/>
    <lineage>
        <taxon>Eukaryota</taxon>
        <taxon>Metazoa</taxon>
        <taxon>Chordata</taxon>
        <taxon>Cephalochordata</taxon>
        <taxon>Leptocardii</taxon>
        <taxon>Amphioxiformes</taxon>
        <taxon>Branchiostomatidae</taxon>
        <taxon>Branchiostoma</taxon>
    </lineage>
</organism>
<proteinExistence type="predicted"/>
<accession>A0A8S4MPA5</accession>
<dbReference type="OrthoDB" id="411823at2759"/>
<sequence>MKLHPGKCEVLHIHFSKVPYPTPSLKINNIELQQVKVMKILGVFLQHDLGWNSHIDAICSKSSQRLFLLRKLKHFHISSQFTSHMFAQFLSMPLLSGIRIHHHREGPTPCCTDHHGRGLHDVH</sequence>
<keyword evidence="2" id="KW-1185">Reference proteome</keyword>
<protein>
    <submittedName>
        <fullName evidence="1">Hypp9706 protein</fullName>
    </submittedName>
</protein>
<dbReference type="EMBL" id="CAKMNS010000419">
    <property type="protein sequence ID" value="CAH1277582.1"/>
    <property type="molecule type" value="Genomic_DNA"/>
</dbReference>
<comment type="caution">
    <text evidence="1">The sequence shown here is derived from an EMBL/GenBank/DDBJ whole genome shotgun (WGS) entry which is preliminary data.</text>
</comment>
<dbReference type="AlphaFoldDB" id="A0A8S4MPA5"/>
<gene>
    <name evidence="1" type="primary">Hypp9706</name>
    <name evidence="1" type="ORF">BLAG_LOCUS26343</name>
</gene>
<dbReference type="Proteomes" id="UP000838412">
    <property type="component" value="Unassembled WGS sequence"/>
</dbReference>
<reference evidence="1" key="1">
    <citation type="submission" date="2022-01" db="EMBL/GenBank/DDBJ databases">
        <authorList>
            <person name="Braso-Vives M."/>
        </authorList>
    </citation>
    <scope>NUCLEOTIDE SEQUENCE</scope>
</reference>
<evidence type="ECO:0000313" key="1">
    <source>
        <dbReference type="EMBL" id="CAH1277582.1"/>
    </source>
</evidence>
<name>A0A8S4MPA5_BRALA</name>
<evidence type="ECO:0000313" key="2">
    <source>
        <dbReference type="Proteomes" id="UP000838412"/>
    </source>
</evidence>